<keyword evidence="2" id="KW-1185">Reference proteome</keyword>
<proteinExistence type="predicted"/>
<sequence>MIVFGFVALQSPASEPKTPIMEKKSEVAKASTPALPFDRDAVARVEAIRFKLPETTLKNGEKVEMEDFSFLNGGHKVDLSRLEELSVKKAELTPTQIETLIQAIYGKNKKMPSAACYSPHHLFLFYDASGKLINSVELCFSCTGVVTSPELPEKHWYRHDFRKLAKLCEECGIGLHATTLKQFNKVMGTREAN</sequence>
<organism evidence="1 2">
    <name type="scientific">Roseimicrobium gellanilyticum</name>
    <dbReference type="NCBI Taxonomy" id="748857"/>
    <lineage>
        <taxon>Bacteria</taxon>
        <taxon>Pseudomonadati</taxon>
        <taxon>Verrucomicrobiota</taxon>
        <taxon>Verrucomicrobiia</taxon>
        <taxon>Verrucomicrobiales</taxon>
        <taxon>Verrucomicrobiaceae</taxon>
        <taxon>Roseimicrobium</taxon>
    </lineage>
</organism>
<dbReference type="EMBL" id="QNRR01000002">
    <property type="protein sequence ID" value="RBP45651.1"/>
    <property type="molecule type" value="Genomic_DNA"/>
</dbReference>
<dbReference type="Proteomes" id="UP000253426">
    <property type="component" value="Unassembled WGS sequence"/>
</dbReference>
<gene>
    <name evidence="1" type="ORF">DES53_10233</name>
</gene>
<reference evidence="1 2" key="1">
    <citation type="submission" date="2018-06" db="EMBL/GenBank/DDBJ databases">
        <title>Genomic Encyclopedia of Type Strains, Phase IV (KMG-IV): sequencing the most valuable type-strain genomes for metagenomic binning, comparative biology and taxonomic classification.</title>
        <authorList>
            <person name="Goeker M."/>
        </authorList>
    </citation>
    <scope>NUCLEOTIDE SEQUENCE [LARGE SCALE GENOMIC DNA]</scope>
    <source>
        <strain evidence="1 2">DSM 25532</strain>
    </source>
</reference>
<comment type="caution">
    <text evidence="1">The sequence shown here is derived from an EMBL/GenBank/DDBJ whole genome shotgun (WGS) entry which is preliminary data.</text>
</comment>
<name>A0A366HPT3_9BACT</name>
<evidence type="ECO:0000313" key="1">
    <source>
        <dbReference type="EMBL" id="RBP45651.1"/>
    </source>
</evidence>
<dbReference type="AlphaFoldDB" id="A0A366HPT3"/>
<protein>
    <submittedName>
        <fullName evidence="1">Uncharacterized protein</fullName>
    </submittedName>
</protein>
<accession>A0A366HPT3</accession>
<evidence type="ECO:0000313" key="2">
    <source>
        <dbReference type="Proteomes" id="UP000253426"/>
    </source>
</evidence>